<keyword evidence="1" id="KW-0808">Transferase</keyword>
<dbReference type="PANTHER" id="PTHR46656:SF3">
    <property type="entry name" value="PUTATIVE-RELATED"/>
    <property type="match status" value="1"/>
</dbReference>
<evidence type="ECO:0000313" key="1">
    <source>
        <dbReference type="EMBL" id="TWJ18872.1"/>
    </source>
</evidence>
<comment type="caution">
    <text evidence="1">The sequence shown here is derived from an EMBL/GenBank/DDBJ whole genome shotgun (WGS) entry which is preliminary data.</text>
</comment>
<dbReference type="GO" id="GO:0016740">
    <property type="term" value="F:transferase activity"/>
    <property type="evidence" value="ECO:0007669"/>
    <property type="project" value="UniProtKB-KW"/>
</dbReference>
<dbReference type="Gene3D" id="3.40.50.2000">
    <property type="entry name" value="Glycogen Phosphorylase B"/>
    <property type="match status" value="1"/>
</dbReference>
<sequence length="346" mass="39219">MKVSMPRGRAHGWGIAGEYLTREISGLPHLEGVTLHCMKGHDLQPLDPDAWDQVNIGYCFFEDALSVLTHARAAGQRWDMIVTGSRWCEYLLRGAGVRNCATILQGVDSDGFYPGPKRGYENRFVVFSGGKFEIRKGQDVVIAAMRHFMARHDDVLLSCAWHNQWPFSLATMELSPHINFRYREAECSEILAETLAANGIPLDRVLMHPPRDNSLMREIYLASDIGLFPNRCEGGNNMVMCEYMACGRSVIASDMTGHNDVITPHNAFALTRYTPRHYRHAAEGFWYEPDPDELLELLEYAYQHRREGRIKGLRGVADMARLSWTEAARRFHAIGHSLIRRKGPSA</sequence>
<gene>
    <name evidence="1" type="ORF">JN12_02323</name>
</gene>
<name>A0A562VM17_9BACT</name>
<dbReference type="SUPFAM" id="SSF53756">
    <property type="entry name" value="UDP-Glycosyltransferase/glycogen phosphorylase"/>
    <property type="match status" value="1"/>
</dbReference>
<dbReference type="CDD" id="cd03801">
    <property type="entry name" value="GT4_PimA-like"/>
    <property type="match status" value="1"/>
</dbReference>
<dbReference type="Proteomes" id="UP000319449">
    <property type="component" value="Unassembled WGS sequence"/>
</dbReference>
<proteinExistence type="predicted"/>
<accession>A0A562VM17</accession>
<dbReference type="EMBL" id="VLLN01000013">
    <property type="protein sequence ID" value="TWJ18872.1"/>
    <property type="molecule type" value="Genomic_DNA"/>
</dbReference>
<protein>
    <submittedName>
        <fullName evidence="1">Glycosyltransferase involved in cell wall biosynthesis</fullName>
    </submittedName>
</protein>
<organism evidence="1 2">
    <name type="scientific">Geobacter argillaceus</name>
    <dbReference type="NCBI Taxonomy" id="345631"/>
    <lineage>
        <taxon>Bacteria</taxon>
        <taxon>Pseudomonadati</taxon>
        <taxon>Thermodesulfobacteriota</taxon>
        <taxon>Desulfuromonadia</taxon>
        <taxon>Geobacterales</taxon>
        <taxon>Geobacteraceae</taxon>
        <taxon>Geobacter</taxon>
    </lineage>
</organism>
<keyword evidence="2" id="KW-1185">Reference proteome</keyword>
<dbReference type="OrthoDB" id="9781738at2"/>
<dbReference type="AlphaFoldDB" id="A0A562VM17"/>
<dbReference type="PANTHER" id="PTHR46656">
    <property type="entry name" value="PUTATIVE-RELATED"/>
    <property type="match status" value="1"/>
</dbReference>
<reference evidence="1 2" key="1">
    <citation type="submission" date="2019-07" db="EMBL/GenBank/DDBJ databases">
        <title>Genomic Encyclopedia of Archaeal and Bacterial Type Strains, Phase II (KMG-II): from individual species to whole genera.</title>
        <authorList>
            <person name="Goeker M."/>
        </authorList>
    </citation>
    <scope>NUCLEOTIDE SEQUENCE [LARGE SCALE GENOMIC DNA]</scope>
    <source>
        <strain evidence="1 2">ATCC BAA-1139</strain>
    </source>
</reference>
<evidence type="ECO:0000313" key="2">
    <source>
        <dbReference type="Proteomes" id="UP000319449"/>
    </source>
</evidence>
<dbReference type="Pfam" id="PF13692">
    <property type="entry name" value="Glyco_trans_1_4"/>
    <property type="match status" value="1"/>
</dbReference>